<evidence type="ECO:0000256" key="3">
    <source>
        <dbReference type="ARBA" id="ARBA00023163"/>
    </source>
</evidence>
<dbReference type="Gene3D" id="3.30.450.40">
    <property type="match status" value="1"/>
</dbReference>
<dbReference type="InterPro" id="IPR050707">
    <property type="entry name" value="HTH_MetabolicPath_Reg"/>
</dbReference>
<keyword evidence="2" id="KW-0238">DNA-binding</keyword>
<evidence type="ECO:0000256" key="4">
    <source>
        <dbReference type="SAM" id="MobiDB-lite"/>
    </source>
</evidence>
<evidence type="ECO:0000256" key="2">
    <source>
        <dbReference type="ARBA" id="ARBA00023125"/>
    </source>
</evidence>
<feature type="region of interest" description="Disordered" evidence="4">
    <location>
        <begin position="247"/>
        <end position="275"/>
    </location>
</feature>
<feature type="domain" description="HTH iclR-type" evidence="5">
    <location>
        <begin position="1"/>
        <end position="63"/>
    </location>
</feature>
<dbReference type="InterPro" id="IPR036390">
    <property type="entry name" value="WH_DNA-bd_sf"/>
</dbReference>
<organism evidence="7 8">
    <name type="scientific">Lacimonas salitolerans</name>
    <dbReference type="NCBI Taxonomy" id="1323750"/>
    <lineage>
        <taxon>Bacteria</taxon>
        <taxon>Pseudomonadati</taxon>
        <taxon>Pseudomonadota</taxon>
        <taxon>Alphaproteobacteria</taxon>
        <taxon>Rhodobacterales</taxon>
        <taxon>Paracoccaceae</taxon>
        <taxon>Lacimonas</taxon>
    </lineage>
</organism>
<proteinExistence type="predicted"/>
<comment type="caution">
    <text evidence="7">The sequence shown here is derived from an EMBL/GenBank/DDBJ whole genome shotgun (WGS) entry which is preliminary data.</text>
</comment>
<accession>A0ABW4EE34</accession>
<gene>
    <name evidence="7" type="ORF">ACFTOW_09470</name>
</gene>
<dbReference type="Gene3D" id="1.10.10.10">
    <property type="entry name" value="Winged helix-like DNA-binding domain superfamily/Winged helix DNA-binding domain"/>
    <property type="match status" value="1"/>
</dbReference>
<reference evidence="8" key="1">
    <citation type="journal article" date="2019" name="Int. J. Syst. Evol. Microbiol.">
        <title>The Global Catalogue of Microorganisms (GCM) 10K type strain sequencing project: providing services to taxonomists for standard genome sequencing and annotation.</title>
        <authorList>
            <consortium name="The Broad Institute Genomics Platform"/>
            <consortium name="The Broad Institute Genome Sequencing Center for Infectious Disease"/>
            <person name="Wu L."/>
            <person name="Ma J."/>
        </authorList>
    </citation>
    <scope>NUCLEOTIDE SEQUENCE [LARGE SCALE GENOMIC DNA]</scope>
    <source>
        <strain evidence="8">CGMCC 1.12477</strain>
    </source>
</reference>
<keyword evidence="1" id="KW-0805">Transcription regulation</keyword>
<dbReference type="PROSITE" id="PS51077">
    <property type="entry name" value="HTH_ICLR"/>
    <property type="match status" value="1"/>
</dbReference>
<keyword evidence="8" id="KW-1185">Reference proteome</keyword>
<dbReference type="SUPFAM" id="SSF55781">
    <property type="entry name" value="GAF domain-like"/>
    <property type="match status" value="1"/>
</dbReference>
<dbReference type="Pfam" id="PF09339">
    <property type="entry name" value="HTH_IclR"/>
    <property type="match status" value="1"/>
</dbReference>
<dbReference type="SUPFAM" id="SSF46785">
    <property type="entry name" value="Winged helix' DNA-binding domain"/>
    <property type="match status" value="1"/>
</dbReference>
<protein>
    <submittedName>
        <fullName evidence="7">IclR family transcriptional regulator</fullName>
    </submittedName>
</protein>
<dbReference type="InterPro" id="IPR005471">
    <property type="entry name" value="Tscrpt_reg_IclR_N"/>
</dbReference>
<dbReference type="RefSeq" id="WP_379914987.1">
    <property type="nucleotide sequence ID" value="NZ_JBHUDD010000053.1"/>
</dbReference>
<evidence type="ECO:0000313" key="7">
    <source>
        <dbReference type="EMBL" id="MFD1509630.1"/>
    </source>
</evidence>
<dbReference type="Proteomes" id="UP001597186">
    <property type="component" value="Unassembled WGS sequence"/>
</dbReference>
<dbReference type="EMBL" id="JBHUDD010000053">
    <property type="protein sequence ID" value="MFD1509630.1"/>
    <property type="molecule type" value="Genomic_DNA"/>
</dbReference>
<feature type="domain" description="IclR-ED" evidence="6">
    <location>
        <begin position="57"/>
        <end position="247"/>
    </location>
</feature>
<evidence type="ECO:0000256" key="1">
    <source>
        <dbReference type="ARBA" id="ARBA00023015"/>
    </source>
</evidence>
<sequence length="275" mass="29033">MGTVAKALSLLTYFSRARPLIGLSDMARLSGLNKATTHRLLSELESAGFVEQVAAGREYRLGAVYLRLAALREQAVPMRDLAAGVLADLSVETCETAHFSILQGDLLVATAHAYSPVHGTRVTMDDAQYLTLHATSSGLAVLAYAQAGLVDAVLAAPLEARTPETITDPVQIRAVLADIRVHGVAESISGFEQDVHSHAAPIFDAHGAPLGAMAVAAPVARMTPDLRATIRARVHAAALRLTRALGGFPPPGYPTPKFTDTPADTPLPQHEETTP</sequence>
<dbReference type="InterPro" id="IPR036388">
    <property type="entry name" value="WH-like_DNA-bd_sf"/>
</dbReference>
<dbReference type="PANTHER" id="PTHR30136:SF24">
    <property type="entry name" value="HTH-TYPE TRANSCRIPTIONAL REPRESSOR ALLR"/>
    <property type="match status" value="1"/>
</dbReference>
<dbReference type="Pfam" id="PF01614">
    <property type="entry name" value="IclR_C"/>
    <property type="match status" value="1"/>
</dbReference>
<dbReference type="PROSITE" id="PS51078">
    <property type="entry name" value="ICLR_ED"/>
    <property type="match status" value="1"/>
</dbReference>
<dbReference type="SMART" id="SM00346">
    <property type="entry name" value="HTH_ICLR"/>
    <property type="match status" value="1"/>
</dbReference>
<keyword evidence="3" id="KW-0804">Transcription</keyword>
<dbReference type="InterPro" id="IPR029016">
    <property type="entry name" value="GAF-like_dom_sf"/>
</dbReference>
<evidence type="ECO:0000313" key="8">
    <source>
        <dbReference type="Proteomes" id="UP001597186"/>
    </source>
</evidence>
<evidence type="ECO:0000259" key="6">
    <source>
        <dbReference type="PROSITE" id="PS51078"/>
    </source>
</evidence>
<evidence type="ECO:0000259" key="5">
    <source>
        <dbReference type="PROSITE" id="PS51077"/>
    </source>
</evidence>
<name>A0ABW4EE34_9RHOB</name>
<dbReference type="PANTHER" id="PTHR30136">
    <property type="entry name" value="HELIX-TURN-HELIX TRANSCRIPTIONAL REGULATOR, ICLR FAMILY"/>
    <property type="match status" value="1"/>
</dbReference>
<dbReference type="InterPro" id="IPR014757">
    <property type="entry name" value="Tscrpt_reg_IclR_C"/>
</dbReference>